<protein>
    <recommendedName>
        <fullName evidence="3">Retrotransposon Copia-like N-terminal domain-containing protein</fullName>
    </recommendedName>
</protein>
<evidence type="ECO:0000313" key="2">
    <source>
        <dbReference type="Proteomes" id="UP001229421"/>
    </source>
</evidence>
<gene>
    <name evidence="1" type="ORF">QVD17_40062</name>
</gene>
<comment type="caution">
    <text evidence="1">The sequence shown here is derived from an EMBL/GenBank/DDBJ whole genome shotgun (WGS) entry which is preliminary data.</text>
</comment>
<dbReference type="AlphaFoldDB" id="A0AAD8JRJ9"/>
<sequence>MSPSKETTTTTETTITQITATTHFPIKLTVTNFPVWRKQIQATLIGLDLFKFLDGTHQAPVETLPENKPNPQYQLWFRQDQTLISALLGSCTETIQPIVSSANSSHQAWKQLSASYASASRSRVISLKTKLSNNPRGTRSITEFLLDMRSIADDLALAQSPIDDEDLLVHILS</sequence>
<dbReference type="Pfam" id="PF14223">
    <property type="entry name" value="Retrotran_gag_2"/>
    <property type="match status" value="1"/>
</dbReference>
<dbReference type="PANTHER" id="PTHR47481:SF43">
    <property type="entry name" value="RETROTRANSPOSON COPIA-LIKE N-TERMINAL DOMAIN-CONTAINING PROTEIN"/>
    <property type="match status" value="1"/>
</dbReference>
<dbReference type="EMBL" id="JAUHHV010000011">
    <property type="protein sequence ID" value="KAK1408351.1"/>
    <property type="molecule type" value="Genomic_DNA"/>
</dbReference>
<organism evidence="1 2">
    <name type="scientific">Tagetes erecta</name>
    <name type="common">African marigold</name>
    <dbReference type="NCBI Taxonomy" id="13708"/>
    <lineage>
        <taxon>Eukaryota</taxon>
        <taxon>Viridiplantae</taxon>
        <taxon>Streptophyta</taxon>
        <taxon>Embryophyta</taxon>
        <taxon>Tracheophyta</taxon>
        <taxon>Spermatophyta</taxon>
        <taxon>Magnoliopsida</taxon>
        <taxon>eudicotyledons</taxon>
        <taxon>Gunneridae</taxon>
        <taxon>Pentapetalae</taxon>
        <taxon>asterids</taxon>
        <taxon>campanulids</taxon>
        <taxon>Asterales</taxon>
        <taxon>Asteraceae</taxon>
        <taxon>Asteroideae</taxon>
        <taxon>Heliantheae alliance</taxon>
        <taxon>Tageteae</taxon>
        <taxon>Tagetes</taxon>
    </lineage>
</organism>
<dbReference type="PANTHER" id="PTHR47481">
    <property type="match status" value="1"/>
</dbReference>
<evidence type="ECO:0008006" key="3">
    <source>
        <dbReference type="Google" id="ProtNLM"/>
    </source>
</evidence>
<keyword evidence="2" id="KW-1185">Reference proteome</keyword>
<accession>A0AAD8JRJ9</accession>
<evidence type="ECO:0000313" key="1">
    <source>
        <dbReference type="EMBL" id="KAK1408351.1"/>
    </source>
</evidence>
<proteinExistence type="predicted"/>
<dbReference type="Proteomes" id="UP001229421">
    <property type="component" value="Unassembled WGS sequence"/>
</dbReference>
<reference evidence="1" key="1">
    <citation type="journal article" date="2023" name="bioRxiv">
        <title>Improved chromosome-level genome assembly for marigold (Tagetes erecta).</title>
        <authorList>
            <person name="Jiang F."/>
            <person name="Yuan L."/>
            <person name="Wang S."/>
            <person name="Wang H."/>
            <person name="Xu D."/>
            <person name="Wang A."/>
            <person name="Fan W."/>
        </authorList>
    </citation>
    <scope>NUCLEOTIDE SEQUENCE</scope>
    <source>
        <strain evidence="1">WSJ</strain>
        <tissue evidence="1">Leaf</tissue>
    </source>
</reference>
<name>A0AAD8JRJ9_TARER</name>